<dbReference type="NCBIfam" id="TIGR03123">
    <property type="entry name" value="one_C_unchar_1"/>
    <property type="match status" value="1"/>
</dbReference>
<reference evidence="2" key="2">
    <citation type="journal article" date="2020" name="mSystems">
        <title>Genome- and Community-Level Interaction Insights into Carbon Utilization and Element Cycling Functions of Hydrothermarchaeota in Hydrothermal Sediment.</title>
        <authorList>
            <person name="Zhou Z."/>
            <person name="Liu Y."/>
            <person name="Xu W."/>
            <person name="Pan J."/>
            <person name="Luo Z.H."/>
            <person name="Li M."/>
        </authorList>
    </citation>
    <scope>NUCLEOTIDE SEQUENCE [LARGE SCALE GENOMIC DNA]</scope>
    <source>
        <strain evidence="2">HyVt-386</strain>
    </source>
</reference>
<reference evidence="3 4" key="1">
    <citation type="submission" date="2016-05" db="EMBL/GenBank/DDBJ databases">
        <title>Microbial consortia oxidize butane by reversing methanogenesis.</title>
        <authorList>
            <person name="Laso-Perez R."/>
            <person name="Richter M."/>
            <person name="Wegener G."/>
            <person name="Musat F."/>
        </authorList>
    </citation>
    <scope>NUCLEOTIDE SEQUENCE [LARGE SCALE GENOMIC DNA]</scope>
    <source>
        <strain evidence="3">BOX1</strain>
    </source>
</reference>
<dbReference type="InterPro" id="IPR002821">
    <property type="entry name" value="Hydantoinase_A"/>
</dbReference>
<accession>A0A1F2P6Y7</accession>
<proteinExistence type="predicted"/>
<dbReference type="EMBL" id="DRIE01000113">
    <property type="protein sequence ID" value="HEC57599.1"/>
    <property type="molecule type" value="Genomic_DNA"/>
</dbReference>
<name>A0A1F2P6Y7_9EURY</name>
<dbReference type="STRING" id="1839936.SBU_000271"/>
<evidence type="ECO:0000313" key="3">
    <source>
        <dbReference type="EMBL" id="OFV66978.1"/>
    </source>
</evidence>
<gene>
    <name evidence="2" type="ORF">ENI32_06970</name>
    <name evidence="3" type="ORF">SBU_000271</name>
</gene>
<dbReference type="Proteomes" id="UP000885936">
    <property type="component" value="Unassembled WGS sequence"/>
</dbReference>
<dbReference type="InterPro" id="IPR002756">
    <property type="entry name" value="MfnF"/>
</dbReference>
<dbReference type="Gene3D" id="3.30.420.190">
    <property type="entry name" value="conserved archaeal protein q6m145"/>
    <property type="match status" value="1"/>
</dbReference>
<comment type="caution">
    <text evidence="3">The sequence shown here is derived from an EMBL/GenBank/DDBJ whole genome shotgun (WGS) entry which is preliminary data.</text>
</comment>
<evidence type="ECO:0000313" key="4">
    <source>
        <dbReference type="Proteomes" id="UP000185779"/>
    </source>
</evidence>
<dbReference type="Pfam" id="PF01968">
    <property type="entry name" value="Hydantoinase_A"/>
    <property type="match status" value="1"/>
</dbReference>
<keyword evidence="4" id="KW-1185">Reference proteome</keyword>
<dbReference type="EMBL" id="LYOR01000001">
    <property type="protein sequence ID" value="OFV66978.1"/>
    <property type="molecule type" value="Genomic_DNA"/>
</dbReference>
<dbReference type="AlphaFoldDB" id="A0A1F2P6Y7"/>
<protein>
    <submittedName>
        <fullName evidence="3">H4MPT-linked C1 transfer pathway protein</fullName>
    </submittedName>
</protein>
<organism evidence="3 4">
    <name type="scientific">Candidatus Syntropharchaeum butanivorans</name>
    <dbReference type="NCBI Taxonomy" id="1839936"/>
    <lineage>
        <taxon>Archaea</taxon>
        <taxon>Methanobacteriati</taxon>
        <taxon>Methanobacteriota</taxon>
        <taxon>Stenosarchaea group</taxon>
        <taxon>Methanomicrobia</taxon>
        <taxon>Methanosarcinales</taxon>
        <taxon>ANME-2 cluster</taxon>
        <taxon>Candidatus Syntropharchaeum</taxon>
    </lineage>
</organism>
<sequence>MILGLDIGGANTKIASSNGYARSIYFPIWKGKDLGGLLKDEIYRLEPEAVGVTVTCELADSFLSRKEGILHISGIISDLLPEAYFFAIDGRFYDPVFLRSHPEMFFASNWLASSMFLGAEFEDLIFVDMGSTTTDIIPILSGKPRAALTDLERLKRGELIYTGILRTNVATVVDRVLVDGIPCRIASEYFAIMADVYLVLGKIGREKYTCDTPNPYASGGGKSREEASRRLARLVCSDVEELGMDRIIEIARYIASSQKNEIKDAISSIYHRYGVDLVVCGGTGEFLIREVAEELGLESISLSRRYSREISDVFPAYAISKMLEGR</sequence>
<evidence type="ECO:0000259" key="1">
    <source>
        <dbReference type="Pfam" id="PF01968"/>
    </source>
</evidence>
<dbReference type="Proteomes" id="UP000185779">
    <property type="component" value="Unassembled WGS sequence"/>
</dbReference>
<evidence type="ECO:0000313" key="2">
    <source>
        <dbReference type="EMBL" id="HEC57599.1"/>
    </source>
</evidence>
<dbReference type="Gene3D" id="3.30.420.40">
    <property type="match status" value="1"/>
</dbReference>
<feature type="domain" description="Hydantoinase A/oxoprolinase" evidence="1">
    <location>
        <begin position="52"/>
        <end position="303"/>
    </location>
</feature>
<dbReference type="GO" id="GO:0016787">
    <property type="term" value="F:hydrolase activity"/>
    <property type="evidence" value="ECO:0007669"/>
    <property type="project" value="InterPro"/>
</dbReference>